<keyword evidence="12" id="KW-1185">Reference proteome</keyword>
<dbReference type="SUPFAM" id="SSF52743">
    <property type="entry name" value="Subtilisin-like"/>
    <property type="match status" value="1"/>
</dbReference>
<dbReference type="KEGG" id="cwo:Cwoe_0274"/>
<reference evidence="12" key="2">
    <citation type="submission" date="2010-01" db="EMBL/GenBank/DDBJ databases">
        <title>The complete genome of Conexibacter woesei DSM 14684.</title>
        <authorList>
            <consortium name="US DOE Joint Genome Institute (JGI-PGF)"/>
            <person name="Lucas S."/>
            <person name="Copeland A."/>
            <person name="Lapidus A."/>
            <person name="Glavina del Rio T."/>
            <person name="Dalin E."/>
            <person name="Tice H."/>
            <person name="Bruce D."/>
            <person name="Goodwin L."/>
            <person name="Pitluck S."/>
            <person name="Kyrpides N."/>
            <person name="Mavromatis K."/>
            <person name="Ivanova N."/>
            <person name="Mikhailova N."/>
            <person name="Chertkov O."/>
            <person name="Brettin T."/>
            <person name="Detter J.C."/>
            <person name="Han C."/>
            <person name="Larimer F."/>
            <person name="Land M."/>
            <person name="Hauser L."/>
            <person name="Markowitz V."/>
            <person name="Cheng J.-F."/>
            <person name="Hugenholtz P."/>
            <person name="Woyke T."/>
            <person name="Wu D."/>
            <person name="Pukall R."/>
            <person name="Steenblock K."/>
            <person name="Schneider S."/>
            <person name="Klenk H.-P."/>
            <person name="Eisen J.A."/>
        </authorList>
    </citation>
    <scope>NUCLEOTIDE SEQUENCE [LARGE SCALE GENOMIC DNA]</scope>
    <source>
        <strain evidence="12">DSM 14684 / CIP 108061 / JCM 11494 / NBRC 100937 / ID131577</strain>
    </source>
</reference>
<name>D3F637_CONWI</name>
<dbReference type="Pfam" id="PF00082">
    <property type="entry name" value="Peptidase_S8"/>
    <property type="match status" value="1"/>
</dbReference>
<evidence type="ECO:0000256" key="6">
    <source>
        <dbReference type="PROSITE-ProRule" id="PRU01240"/>
    </source>
</evidence>
<dbReference type="eggNOG" id="COG1404">
    <property type="taxonomic scope" value="Bacteria"/>
</dbReference>
<dbReference type="InterPro" id="IPR036852">
    <property type="entry name" value="Peptidase_S8/S53_dom_sf"/>
</dbReference>
<dbReference type="AlphaFoldDB" id="D3F637"/>
<dbReference type="InterPro" id="IPR054399">
    <property type="entry name" value="Fervidolysin-like_N_prodom"/>
</dbReference>
<dbReference type="GO" id="GO:0004252">
    <property type="term" value="F:serine-type endopeptidase activity"/>
    <property type="evidence" value="ECO:0007669"/>
    <property type="project" value="UniProtKB-UniRule"/>
</dbReference>
<accession>D3F637</accession>
<keyword evidence="8" id="KW-0732">Signal</keyword>
<dbReference type="CDD" id="cd07473">
    <property type="entry name" value="Peptidases_S8_Subtilisin_like"/>
    <property type="match status" value="1"/>
</dbReference>
<evidence type="ECO:0000256" key="2">
    <source>
        <dbReference type="ARBA" id="ARBA00022670"/>
    </source>
</evidence>
<dbReference type="InterPro" id="IPR034204">
    <property type="entry name" value="PfSUB1-like_cat_dom"/>
</dbReference>
<evidence type="ECO:0000256" key="4">
    <source>
        <dbReference type="ARBA" id="ARBA00022825"/>
    </source>
</evidence>
<dbReference type="PROSITE" id="PS00137">
    <property type="entry name" value="SUBTILASE_HIS"/>
    <property type="match status" value="1"/>
</dbReference>
<sequence precursor="true">MNGHRTSHRARRRTLALAAATGLLSVAAPAAAPATAAAAPPAVAGQLLVGFERGVSKARQTQLLDTAGARIARRYDAVRGGRLVLVRARGGAALSAIRSRLSRAGGVAYAEPDYVLAATQTRTPDDPLYSRQYALVDGPAGHDVDAPTAWARRTSCARVAILDTGIDTDHPDLAANVYKSADKPNNGKDDDHNGYVDDTYGFDAAAGKGSGEDDDGHGTHVAGIVAARTNDALGVAGTCWSAKLLAVKFMNSRGKGSTSNAIAGIQYAVRQGVKIVNCSFGSSANSSSLKDAIGYAQDHGVLLVVAAGNDSENIDRQPSYPASYANSNILTVAASDDEDRLASFSDYGATAVDVAAPGDDILSTYLGGGYKTLSGTSMAAPYVAGVAALLRKQEPDASYADLRYAIRGHADAVPALSGKVASGGRLNAAKALAAIPALVD</sequence>
<comment type="similarity">
    <text evidence="1 6 7">Belongs to the peptidase S8 family.</text>
</comment>
<dbReference type="GO" id="GO:0006508">
    <property type="term" value="P:proteolysis"/>
    <property type="evidence" value="ECO:0007669"/>
    <property type="project" value="UniProtKB-KW"/>
</dbReference>
<feature type="active site" description="Charge relay system" evidence="5 6">
    <location>
        <position position="217"/>
    </location>
</feature>
<feature type="chain" id="PRO_5038922303" evidence="8">
    <location>
        <begin position="31"/>
        <end position="440"/>
    </location>
</feature>
<evidence type="ECO:0000256" key="8">
    <source>
        <dbReference type="SAM" id="SignalP"/>
    </source>
</evidence>
<dbReference type="STRING" id="469383.Cwoe_0274"/>
<evidence type="ECO:0000256" key="5">
    <source>
        <dbReference type="PIRSR" id="PIRSR615500-1"/>
    </source>
</evidence>
<keyword evidence="2 6" id="KW-0645">Protease</keyword>
<dbReference type="InterPro" id="IPR015500">
    <property type="entry name" value="Peptidase_S8_subtilisin-rel"/>
</dbReference>
<evidence type="ECO:0000313" key="11">
    <source>
        <dbReference type="EMBL" id="ADB48710.1"/>
    </source>
</evidence>
<dbReference type="PRINTS" id="PR00723">
    <property type="entry name" value="SUBTILISIN"/>
</dbReference>
<evidence type="ECO:0000256" key="7">
    <source>
        <dbReference type="RuleBase" id="RU003355"/>
    </source>
</evidence>
<dbReference type="PROSITE" id="PS00136">
    <property type="entry name" value="SUBTILASE_ASP"/>
    <property type="match status" value="1"/>
</dbReference>
<evidence type="ECO:0000256" key="3">
    <source>
        <dbReference type="ARBA" id="ARBA00022801"/>
    </source>
</evidence>
<dbReference type="EMBL" id="CP001854">
    <property type="protein sequence ID" value="ADB48710.1"/>
    <property type="molecule type" value="Genomic_DNA"/>
</dbReference>
<gene>
    <name evidence="11" type="ordered locus">Cwoe_0274</name>
</gene>
<feature type="signal peptide" evidence="8">
    <location>
        <begin position="1"/>
        <end position="30"/>
    </location>
</feature>
<reference evidence="11 12" key="1">
    <citation type="journal article" date="2010" name="Stand. Genomic Sci.">
        <title>Complete genome sequence of Conexibacter woesei type strain (ID131577).</title>
        <authorList>
            <person name="Pukall R."/>
            <person name="Lapidus A."/>
            <person name="Glavina Del Rio T."/>
            <person name="Copeland A."/>
            <person name="Tice H."/>
            <person name="Cheng J.-F."/>
            <person name="Lucas S."/>
            <person name="Chen F."/>
            <person name="Nolan M."/>
            <person name="Bruce D."/>
            <person name="Goodwin L."/>
            <person name="Pitluck S."/>
            <person name="Mavromatis K."/>
            <person name="Ivanova N."/>
            <person name="Ovchinnikova G."/>
            <person name="Pati A."/>
            <person name="Chen A."/>
            <person name="Palaniappan K."/>
            <person name="Land M."/>
            <person name="Hauser L."/>
            <person name="Chang Y.-J."/>
            <person name="Jeffries C.D."/>
            <person name="Chain P."/>
            <person name="Meincke L."/>
            <person name="Sims D."/>
            <person name="Brettin T."/>
            <person name="Detter J.C."/>
            <person name="Rohde M."/>
            <person name="Goeker M."/>
            <person name="Bristow J."/>
            <person name="Eisen J.A."/>
            <person name="Markowitz V."/>
            <person name="Kyrpides N.C."/>
            <person name="Klenk H.-P."/>
            <person name="Hugenholtz P."/>
        </authorList>
    </citation>
    <scope>NUCLEOTIDE SEQUENCE [LARGE SCALE GENOMIC DNA]</scope>
    <source>
        <strain evidence="12">DSM 14684 / CIP 108061 / JCM 11494 / NBRC 100937 / ID131577</strain>
    </source>
</reference>
<feature type="domain" description="Fervidolysin-like N-terminal prodomain" evidence="10">
    <location>
        <begin position="30"/>
        <end position="112"/>
    </location>
</feature>
<feature type="domain" description="Peptidase S8/S53" evidence="9">
    <location>
        <begin position="159"/>
        <end position="410"/>
    </location>
</feature>
<dbReference type="PANTHER" id="PTHR43806">
    <property type="entry name" value="PEPTIDASE S8"/>
    <property type="match status" value="1"/>
</dbReference>
<dbReference type="PROSITE" id="PS51892">
    <property type="entry name" value="SUBTILASE"/>
    <property type="match status" value="1"/>
</dbReference>
<keyword evidence="3 6" id="KW-0378">Hydrolase</keyword>
<feature type="active site" description="Charge relay system" evidence="5 6">
    <location>
        <position position="377"/>
    </location>
</feature>
<dbReference type="MEROPS" id="S08.143"/>
<dbReference type="InterPro" id="IPR050131">
    <property type="entry name" value="Peptidase_S8_subtilisin-like"/>
</dbReference>
<protein>
    <submittedName>
        <fullName evidence="11">Peptidase S8 and S53 subtilisin kexin sedolisin</fullName>
    </submittedName>
</protein>
<dbReference type="PANTHER" id="PTHR43806:SF11">
    <property type="entry name" value="CEREVISIN-RELATED"/>
    <property type="match status" value="1"/>
</dbReference>
<organism evidence="11 12">
    <name type="scientific">Conexibacter woesei (strain DSM 14684 / CCUG 47730 / CIP 108061 / JCM 11494 / NBRC 100937 / ID131577)</name>
    <dbReference type="NCBI Taxonomy" id="469383"/>
    <lineage>
        <taxon>Bacteria</taxon>
        <taxon>Bacillati</taxon>
        <taxon>Actinomycetota</taxon>
        <taxon>Thermoleophilia</taxon>
        <taxon>Solirubrobacterales</taxon>
        <taxon>Conexibacteraceae</taxon>
        <taxon>Conexibacter</taxon>
    </lineage>
</organism>
<feature type="active site" description="Charge relay system" evidence="5 6">
    <location>
        <position position="163"/>
    </location>
</feature>
<dbReference type="HOGENOM" id="CLU_011263_15_6_11"/>
<dbReference type="InterPro" id="IPR022398">
    <property type="entry name" value="Peptidase_S8_His-AS"/>
</dbReference>
<dbReference type="Gene3D" id="3.40.50.200">
    <property type="entry name" value="Peptidase S8/S53 domain"/>
    <property type="match status" value="1"/>
</dbReference>
<dbReference type="InterPro" id="IPR000209">
    <property type="entry name" value="Peptidase_S8/S53_dom"/>
</dbReference>
<evidence type="ECO:0000259" key="9">
    <source>
        <dbReference type="Pfam" id="PF00082"/>
    </source>
</evidence>
<dbReference type="PROSITE" id="PS00138">
    <property type="entry name" value="SUBTILASE_SER"/>
    <property type="match status" value="1"/>
</dbReference>
<dbReference type="InterPro" id="IPR006311">
    <property type="entry name" value="TAT_signal"/>
</dbReference>
<dbReference type="Proteomes" id="UP000008229">
    <property type="component" value="Chromosome"/>
</dbReference>
<dbReference type="Pfam" id="PF22148">
    <property type="entry name" value="Fervidolysin_NPro-like"/>
    <property type="match status" value="1"/>
</dbReference>
<evidence type="ECO:0000313" key="12">
    <source>
        <dbReference type="Proteomes" id="UP000008229"/>
    </source>
</evidence>
<dbReference type="InterPro" id="IPR023827">
    <property type="entry name" value="Peptidase_S8_Asp-AS"/>
</dbReference>
<dbReference type="PROSITE" id="PS51318">
    <property type="entry name" value="TAT"/>
    <property type="match status" value="1"/>
</dbReference>
<evidence type="ECO:0000259" key="10">
    <source>
        <dbReference type="Pfam" id="PF22148"/>
    </source>
</evidence>
<proteinExistence type="inferred from homology"/>
<dbReference type="RefSeq" id="WP_012931763.1">
    <property type="nucleotide sequence ID" value="NC_013739.1"/>
</dbReference>
<dbReference type="OrthoDB" id="5240330at2"/>
<keyword evidence="4 6" id="KW-0720">Serine protease</keyword>
<evidence type="ECO:0000256" key="1">
    <source>
        <dbReference type="ARBA" id="ARBA00011073"/>
    </source>
</evidence>
<dbReference type="InterPro" id="IPR023828">
    <property type="entry name" value="Peptidase_S8_Ser-AS"/>
</dbReference>